<evidence type="ECO:0000259" key="4">
    <source>
        <dbReference type="PROSITE" id="PS50054"/>
    </source>
</evidence>
<protein>
    <submittedName>
        <fullName evidence="6">Protein-tyrosine phosphatase</fullName>
    </submittedName>
</protein>
<dbReference type="GO" id="GO:0004721">
    <property type="term" value="F:phosphoprotein phosphatase activity"/>
    <property type="evidence" value="ECO:0007669"/>
    <property type="project" value="UniProtKB-KW"/>
</dbReference>
<organism evidence="6 7">
    <name type="scientific">Lichtheimia corymbifera JMRC:FSU:9682</name>
    <dbReference type="NCBI Taxonomy" id="1263082"/>
    <lineage>
        <taxon>Eukaryota</taxon>
        <taxon>Fungi</taxon>
        <taxon>Fungi incertae sedis</taxon>
        <taxon>Mucoromycota</taxon>
        <taxon>Mucoromycotina</taxon>
        <taxon>Mucoromycetes</taxon>
        <taxon>Mucorales</taxon>
        <taxon>Lichtheimiaceae</taxon>
        <taxon>Lichtheimia</taxon>
    </lineage>
</organism>
<dbReference type="PROSITE" id="PS50056">
    <property type="entry name" value="TYR_PHOSPHATASE_2"/>
    <property type="match status" value="1"/>
</dbReference>
<reference evidence="6" key="1">
    <citation type="submission" date="2013-08" db="EMBL/GenBank/DDBJ databases">
        <title>Gene expansion shapes genome architecture in the human pathogen Lichtheimia corymbifera: an evolutionary genomics analysis in the ancient terrestrial Mucorales (Mucoromycotina).</title>
        <authorList>
            <person name="Schwartze V.U."/>
            <person name="Winter S."/>
            <person name="Shelest E."/>
            <person name="Marcet-Houben M."/>
            <person name="Horn F."/>
            <person name="Wehner S."/>
            <person name="Hoffmann K."/>
            <person name="Riege K."/>
            <person name="Sammeth M."/>
            <person name="Nowrousian M."/>
            <person name="Valiante V."/>
            <person name="Linde J."/>
            <person name="Jacobsen I.D."/>
            <person name="Marz M."/>
            <person name="Brakhage A.A."/>
            <person name="Gabaldon T."/>
            <person name="Bocker S."/>
            <person name="Voigt K."/>
        </authorList>
    </citation>
    <scope>NUCLEOTIDE SEQUENCE [LARGE SCALE GENOMIC DNA]</scope>
    <source>
        <strain evidence="6">FSU 9682</strain>
    </source>
</reference>
<evidence type="ECO:0000313" key="7">
    <source>
        <dbReference type="Proteomes" id="UP000027586"/>
    </source>
</evidence>
<dbReference type="STRING" id="1263082.A0A068RPJ0"/>
<dbReference type="InterPro" id="IPR020422">
    <property type="entry name" value="TYR_PHOSPHATASE_DUAL_dom"/>
</dbReference>
<dbReference type="PANTHER" id="PTHR46712:SF1">
    <property type="entry name" value="PHOSPHATIDYLGLYCEROPHOSPHATASE AND PROTEIN-TYROSINE PHOSPHATASE 1"/>
    <property type="match status" value="1"/>
</dbReference>
<feature type="domain" description="Tyrosine-protein phosphatase" evidence="4">
    <location>
        <begin position="92"/>
        <end position="240"/>
    </location>
</feature>
<keyword evidence="2" id="KW-0904">Protein phosphatase</keyword>
<keyword evidence="7" id="KW-1185">Reference proteome</keyword>
<name>A0A068RPJ0_9FUNG</name>
<feature type="region of interest" description="Disordered" evidence="3">
    <location>
        <begin position="1"/>
        <end position="26"/>
    </location>
</feature>
<evidence type="ECO:0000313" key="6">
    <source>
        <dbReference type="EMBL" id="CDH51919.1"/>
    </source>
</evidence>
<dbReference type="SMART" id="SM00195">
    <property type="entry name" value="DSPc"/>
    <property type="match status" value="1"/>
</dbReference>
<comment type="caution">
    <text evidence="6">The sequence shown here is derived from an EMBL/GenBank/DDBJ whole genome shotgun (WGS) entry which is preliminary data.</text>
</comment>
<dbReference type="SUPFAM" id="SSF52799">
    <property type="entry name" value="(Phosphotyrosine protein) phosphatases II"/>
    <property type="match status" value="1"/>
</dbReference>
<dbReference type="Gene3D" id="3.90.190.10">
    <property type="entry name" value="Protein tyrosine phosphatase superfamily"/>
    <property type="match status" value="1"/>
</dbReference>
<dbReference type="Pfam" id="PF00782">
    <property type="entry name" value="DSPc"/>
    <property type="match status" value="1"/>
</dbReference>
<dbReference type="EMBL" id="CBTN010000011">
    <property type="protein sequence ID" value="CDH51919.1"/>
    <property type="molecule type" value="Genomic_DNA"/>
</dbReference>
<dbReference type="FunFam" id="3.90.190.10:FF:000157">
    <property type="entry name" value="Protein-tyrosine phosphatase"/>
    <property type="match status" value="1"/>
</dbReference>
<evidence type="ECO:0000256" key="3">
    <source>
        <dbReference type="SAM" id="MobiDB-lite"/>
    </source>
</evidence>
<dbReference type="PANTHER" id="PTHR46712">
    <property type="entry name" value="PHOSPHATIDYLGLYCEROPHOSPHATASE AND PROTEIN-TYROSINE PHOSPHATASE 1"/>
    <property type="match status" value="1"/>
</dbReference>
<dbReference type="InterPro" id="IPR042165">
    <property type="entry name" value="PTPMT1"/>
</dbReference>
<dbReference type="PROSITE" id="PS50054">
    <property type="entry name" value="TYR_PHOSPHATASE_DUAL"/>
    <property type="match status" value="1"/>
</dbReference>
<dbReference type="InterPro" id="IPR000340">
    <property type="entry name" value="Dual-sp_phosphatase_cat-dom"/>
</dbReference>
<dbReference type="AlphaFoldDB" id="A0A068RPJ0"/>
<dbReference type="PROSITE" id="PS00383">
    <property type="entry name" value="TYR_PHOSPHATASE_1"/>
    <property type="match status" value="1"/>
</dbReference>
<keyword evidence="1" id="KW-0378">Hydrolase</keyword>
<dbReference type="InterPro" id="IPR029021">
    <property type="entry name" value="Prot-tyrosine_phosphatase-like"/>
</dbReference>
<dbReference type="OrthoDB" id="273181at2759"/>
<evidence type="ECO:0000256" key="2">
    <source>
        <dbReference type="ARBA" id="ARBA00022912"/>
    </source>
</evidence>
<proteinExistence type="predicted"/>
<dbReference type="GO" id="GO:0008962">
    <property type="term" value="F:phosphatidylglycerophosphatase activity"/>
    <property type="evidence" value="ECO:0007669"/>
    <property type="project" value="TreeGrafter"/>
</dbReference>
<gene>
    <name evidence="6" type="ORF">LCOR_03465.1</name>
</gene>
<evidence type="ECO:0000259" key="5">
    <source>
        <dbReference type="PROSITE" id="PS50056"/>
    </source>
</evidence>
<dbReference type="Proteomes" id="UP000027586">
    <property type="component" value="Unassembled WGS sequence"/>
</dbReference>
<dbReference type="InterPro" id="IPR000387">
    <property type="entry name" value="Tyr_Pase_dom"/>
</dbReference>
<accession>A0A068RPJ0</accession>
<feature type="domain" description="Tyrosine specific protein phosphatases" evidence="5">
    <location>
        <begin position="165"/>
        <end position="219"/>
    </location>
</feature>
<evidence type="ECO:0000256" key="1">
    <source>
        <dbReference type="ARBA" id="ARBA00022801"/>
    </source>
</evidence>
<dbReference type="VEuPathDB" id="FungiDB:LCOR_03465.1"/>
<sequence length="254" mass="28930">MTPSINTTDSFDDEEDRPVCTHQESSLGISQALKPSGTASKRDSRVKTSLRDETLPEASETDNLFIWARFYISLYYNKIMVGLFGCMNGWSWYNRIDQHVLIGALPTPTHIKQLTSRERVVGIINLCAEFPGYHHLYDELGIQQIRLITSDFTIPSYDNIEQGVDSILKIIQQEDDQGSVYIHCKAGRGRSAAIAICYLLRVYQLNPSEAQETLLRCRPQVDKDLFQTDEVRMYYKDLVTLAESGRISRIPCPI</sequence>
<dbReference type="InterPro" id="IPR016130">
    <property type="entry name" value="Tyr_Pase_AS"/>
</dbReference>
<dbReference type="GO" id="GO:0004439">
    <property type="term" value="F:phosphatidylinositol-4,5-bisphosphate 5-phosphatase activity"/>
    <property type="evidence" value="ECO:0007669"/>
    <property type="project" value="TreeGrafter"/>
</dbReference>